<dbReference type="AlphaFoldDB" id="A0A162G7Q7"/>
<keyword evidence="1" id="KW-0812">Transmembrane</keyword>
<reference evidence="2 3" key="1">
    <citation type="submission" date="2016-03" db="EMBL/GenBank/DDBJ databases">
        <title>Comparative genomics of 54 Lactobacillus plantarum strains reveals genomic uncoupling from niche constraints.</title>
        <authorList>
            <person name="Martino M.E."/>
        </authorList>
    </citation>
    <scope>NUCLEOTIDE SEQUENCE [LARGE SCALE GENOMIC DNA]</scope>
    <source>
        <strain evidence="2 3">19.1</strain>
    </source>
</reference>
<evidence type="ECO:0000256" key="1">
    <source>
        <dbReference type="SAM" id="Phobius"/>
    </source>
</evidence>
<name>A0A162G7Q7_LACPN</name>
<accession>A0A162G7Q7</accession>
<organism evidence="2 3">
    <name type="scientific">Lactiplantibacillus plantarum</name>
    <name type="common">Lactobacillus plantarum</name>
    <dbReference type="NCBI Taxonomy" id="1590"/>
    <lineage>
        <taxon>Bacteria</taxon>
        <taxon>Bacillati</taxon>
        <taxon>Bacillota</taxon>
        <taxon>Bacilli</taxon>
        <taxon>Lactobacillales</taxon>
        <taxon>Lactobacillaceae</taxon>
        <taxon>Lactiplantibacillus</taxon>
    </lineage>
</organism>
<dbReference type="PATRIC" id="fig|1590.201.peg.132"/>
<protein>
    <submittedName>
        <fullName evidence="2">Uncharacterized protein</fullName>
    </submittedName>
</protein>
<evidence type="ECO:0000313" key="3">
    <source>
        <dbReference type="Proteomes" id="UP000076882"/>
    </source>
</evidence>
<comment type="caution">
    <text evidence="2">The sequence shown here is derived from an EMBL/GenBank/DDBJ whole genome shotgun (WGS) entry which is preliminary data.</text>
</comment>
<evidence type="ECO:0000313" key="2">
    <source>
        <dbReference type="EMBL" id="KZU97932.1"/>
    </source>
</evidence>
<keyword evidence="1" id="KW-1133">Transmembrane helix</keyword>
<sequence length="66" mass="7400">MGLDRLTDFVLTLAKSHPFGGSVLGLILMVLIAGAIVASFWAMVKAVEVLTSWNADKLMFWRRDRY</sequence>
<gene>
    <name evidence="2" type="ORF">Lp19_0428</name>
</gene>
<feature type="transmembrane region" description="Helical" evidence="1">
    <location>
        <begin position="20"/>
        <end position="44"/>
    </location>
</feature>
<dbReference type="EMBL" id="LUXM01000011">
    <property type="protein sequence ID" value="KZU97932.1"/>
    <property type="molecule type" value="Genomic_DNA"/>
</dbReference>
<dbReference type="Proteomes" id="UP000076882">
    <property type="component" value="Unassembled WGS sequence"/>
</dbReference>
<proteinExistence type="predicted"/>
<keyword evidence="1" id="KW-0472">Membrane</keyword>